<protein>
    <submittedName>
        <fullName evidence="2">Uncharacterized protein</fullName>
    </submittedName>
</protein>
<dbReference type="Proteomes" id="UP001190700">
    <property type="component" value="Unassembled WGS sequence"/>
</dbReference>
<evidence type="ECO:0000313" key="2">
    <source>
        <dbReference type="EMBL" id="KAK3272059.1"/>
    </source>
</evidence>
<reference evidence="2 3" key="1">
    <citation type="journal article" date="2015" name="Genome Biol. Evol.">
        <title>Comparative Genomics of a Bacterivorous Green Alga Reveals Evolutionary Causalities and Consequences of Phago-Mixotrophic Mode of Nutrition.</title>
        <authorList>
            <person name="Burns J.A."/>
            <person name="Paasch A."/>
            <person name="Narechania A."/>
            <person name="Kim E."/>
        </authorList>
    </citation>
    <scope>NUCLEOTIDE SEQUENCE [LARGE SCALE GENOMIC DNA]</scope>
    <source>
        <strain evidence="2 3">PLY_AMNH</strain>
    </source>
</reference>
<proteinExistence type="predicted"/>
<organism evidence="2 3">
    <name type="scientific">Cymbomonas tetramitiformis</name>
    <dbReference type="NCBI Taxonomy" id="36881"/>
    <lineage>
        <taxon>Eukaryota</taxon>
        <taxon>Viridiplantae</taxon>
        <taxon>Chlorophyta</taxon>
        <taxon>Pyramimonadophyceae</taxon>
        <taxon>Pyramimonadales</taxon>
        <taxon>Pyramimonadaceae</taxon>
        <taxon>Cymbomonas</taxon>
    </lineage>
</organism>
<comment type="caution">
    <text evidence="2">The sequence shown here is derived from an EMBL/GenBank/DDBJ whole genome shotgun (WGS) entry which is preliminary data.</text>
</comment>
<accession>A0AAE0L517</accession>
<keyword evidence="3" id="KW-1185">Reference proteome</keyword>
<gene>
    <name evidence="2" type="ORF">CYMTET_19624</name>
</gene>
<evidence type="ECO:0000256" key="1">
    <source>
        <dbReference type="SAM" id="MobiDB-lite"/>
    </source>
</evidence>
<sequence>MSSRRLYLEEFNTKRVRRRLDSPLVYEESAGNKYMRKGIQSVRNDYLYTRWATVKGSGQWTVQTVGHPYKSIHGLTVSSTNASRPSYEQVVAAVKAAGGVPRTQLSTAEELSADYKQRKAVKLVNAEERRAVKAEALTTGRMTVQKTREAARKREDGMRADALAAIERAKQPDKLGQGRPKGLGQCQ</sequence>
<dbReference type="EMBL" id="LGRX02009187">
    <property type="protein sequence ID" value="KAK3272059.1"/>
    <property type="molecule type" value="Genomic_DNA"/>
</dbReference>
<feature type="region of interest" description="Disordered" evidence="1">
    <location>
        <begin position="166"/>
        <end position="187"/>
    </location>
</feature>
<evidence type="ECO:0000313" key="3">
    <source>
        <dbReference type="Proteomes" id="UP001190700"/>
    </source>
</evidence>
<dbReference type="AlphaFoldDB" id="A0AAE0L517"/>
<name>A0AAE0L517_9CHLO</name>